<protein>
    <submittedName>
        <fullName evidence="4">Protein kinase domain-containing protein</fullName>
    </submittedName>
</protein>
<name>A0A1I7ZQD5_9BILA</name>
<dbReference type="Proteomes" id="UP000095287">
    <property type="component" value="Unplaced"/>
</dbReference>
<dbReference type="GO" id="GO:0005524">
    <property type="term" value="F:ATP binding"/>
    <property type="evidence" value="ECO:0007669"/>
    <property type="project" value="InterPro"/>
</dbReference>
<dbReference type="PANTHER" id="PTHR12984:SF6">
    <property type="entry name" value="SCY1-LIKE PROTEIN 2"/>
    <property type="match status" value="1"/>
</dbReference>
<proteinExistence type="inferred from homology"/>
<dbReference type="AlphaFoldDB" id="A0A1I7ZQD5"/>
<dbReference type="Pfam" id="PF00069">
    <property type="entry name" value="Pkinase"/>
    <property type="match status" value="1"/>
</dbReference>
<evidence type="ECO:0000313" key="3">
    <source>
        <dbReference type="Proteomes" id="UP000095287"/>
    </source>
</evidence>
<evidence type="ECO:0000259" key="2">
    <source>
        <dbReference type="PROSITE" id="PS50011"/>
    </source>
</evidence>
<dbReference type="WBParaSite" id="L893_g28494.t1">
    <property type="protein sequence ID" value="L893_g28494.t1"/>
    <property type="gene ID" value="L893_g28494"/>
</dbReference>
<accession>A0A1I7ZQD5</accession>
<organism evidence="3 4">
    <name type="scientific">Steinernema glaseri</name>
    <dbReference type="NCBI Taxonomy" id="37863"/>
    <lineage>
        <taxon>Eukaryota</taxon>
        <taxon>Metazoa</taxon>
        <taxon>Ecdysozoa</taxon>
        <taxon>Nematoda</taxon>
        <taxon>Chromadorea</taxon>
        <taxon>Rhabditida</taxon>
        <taxon>Tylenchina</taxon>
        <taxon>Panagrolaimomorpha</taxon>
        <taxon>Strongyloidoidea</taxon>
        <taxon>Steinernematidae</taxon>
        <taxon>Steinernema</taxon>
    </lineage>
</organism>
<dbReference type="SUPFAM" id="SSF56112">
    <property type="entry name" value="Protein kinase-like (PK-like)"/>
    <property type="match status" value="1"/>
</dbReference>
<sequence>MPCSVWMFEKKAIERWPKHERHLFLETMKQGHALVESRDSLAFCTEPVFSSLANVLGKTDNMPDKIPEEVENYELLDVDIRHGLFQLTEALAFLHFDGKMLHRNICPESVIINEKGAWKLAGFDFSIQGTIGSSGKPTFEMLEWDQRTMAVVQPALDYMAPEYVVGGRCDMYADMYSLGILSFAVFNKCRTPFSHDNNLDQFRKNADQLKQLQPNVLASLPAEFKDDVKMCLNFTPDLRPDATQFSKGVLWTEK</sequence>
<evidence type="ECO:0000313" key="4">
    <source>
        <dbReference type="WBParaSite" id="L893_g28494.t1"/>
    </source>
</evidence>
<dbReference type="PANTHER" id="PTHR12984">
    <property type="entry name" value="SCY1-RELATED S/T PROTEIN KINASE-LIKE"/>
    <property type="match status" value="1"/>
</dbReference>
<keyword evidence="3" id="KW-1185">Reference proteome</keyword>
<dbReference type="SMART" id="SM00220">
    <property type="entry name" value="S_TKc"/>
    <property type="match status" value="1"/>
</dbReference>
<dbReference type="InterPro" id="IPR051177">
    <property type="entry name" value="CIK-Related_Protein"/>
</dbReference>
<comment type="similarity">
    <text evidence="1">Belongs to the protein kinase superfamily.</text>
</comment>
<evidence type="ECO:0000256" key="1">
    <source>
        <dbReference type="ARBA" id="ARBA00038349"/>
    </source>
</evidence>
<dbReference type="Gene3D" id="1.10.510.10">
    <property type="entry name" value="Transferase(Phosphotransferase) domain 1"/>
    <property type="match status" value="1"/>
</dbReference>
<feature type="domain" description="Protein kinase" evidence="2">
    <location>
        <begin position="1"/>
        <end position="252"/>
    </location>
</feature>
<dbReference type="InterPro" id="IPR000719">
    <property type="entry name" value="Prot_kinase_dom"/>
</dbReference>
<dbReference type="CDD" id="cd14011">
    <property type="entry name" value="PK_SCY1_like"/>
    <property type="match status" value="1"/>
</dbReference>
<reference evidence="4" key="1">
    <citation type="submission" date="2016-11" db="UniProtKB">
        <authorList>
            <consortium name="WormBaseParasite"/>
        </authorList>
    </citation>
    <scope>IDENTIFICATION</scope>
</reference>
<dbReference type="InterPro" id="IPR011009">
    <property type="entry name" value="Kinase-like_dom_sf"/>
</dbReference>
<dbReference type="PROSITE" id="PS50011">
    <property type="entry name" value="PROTEIN_KINASE_DOM"/>
    <property type="match status" value="1"/>
</dbReference>
<dbReference type="GO" id="GO:0004672">
    <property type="term" value="F:protein kinase activity"/>
    <property type="evidence" value="ECO:0007669"/>
    <property type="project" value="InterPro"/>
</dbReference>